<dbReference type="Proteomes" id="UP001243420">
    <property type="component" value="Chromosome"/>
</dbReference>
<evidence type="ECO:0000256" key="1">
    <source>
        <dbReference type="SAM" id="Phobius"/>
    </source>
</evidence>
<keyword evidence="3" id="KW-1185">Reference proteome</keyword>
<accession>A0ABY8LEU5</accession>
<feature type="transmembrane region" description="Helical" evidence="1">
    <location>
        <begin position="61"/>
        <end position="78"/>
    </location>
</feature>
<reference evidence="2 3" key="1">
    <citation type="submission" date="2023-04" db="EMBL/GenBank/DDBJ databases">
        <title>Jannaschia ovalis sp. nov., a marine bacterium isolated from sea tidal flat.</title>
        <authorList>
            <person name="Kwon D.Y."/>
            <person name="Kim J.-J."/>
        </authorList>
    </citation>
    <scope>NUCLEOTIDE SEQUENCE [LARGE SCALE GENOMIC DNA]</scope>
    <source>
        <strain evidence="2 3">GRR-S6-38</strain>
    </source>
</reference>
<organism evidence="2 3">
    <name type="scientific">Jannaschia ovalis</name>
    <dbReference type="NCBI Taxonomy" id="3038773"/>
    <lineage>
        <taxon>Bacteria</taxon>
        <taxon>Pseudomonadati</taxon>
        <taxon>Pseudomonadota</taxon>
        <taxon>Alphaproteobacteria</taxon>
        <taxon>Rhodobacterales</taxon>
        <taxon>Roseobacteraceae</taxon>
        <taxon>Jannaschia</taxon>
    </lineage>
</organism>
<dbReference type="EMBL" id="CP122537">
    <property type="protein sequence ID" value="WGH79827.1"/>
    <property type="molecule type" value="Genomic_DNA"/>
</dbReference>
<evidence type="ECO:0000313" key="3">
    <source>
        <dbReference type="Proteomes" id="UP001243420"/>
    </source>
</evidence>
<keyword evidence="1" id="KW-0812">Transmembrane</keyword>
<protein>
    <submittedName>
        <fullName evidence="2">Uncharacterized protein</fullName>
    </submittedName>
</protein>
<keyword evidence="1" id="KW-1133">Transmembrane helix</keyword>
<dbReference type="RefSeq" id="WP_279966799.1">
    <property type="nucleotide sequence ID" value="NZ_CP122537.1"/>
</dbReference>
<evidence type="ECO:0000313" key="2">
    <source>
        <dbReference type="EMBL" id="WGH79827.1"/>
    </source>
</evidence>
<keyword evidence="1" id="KW-0472">Membrane</keyword>
<name>A0ABY8LEU5_9RHOB</name>
<sequence length="103" mass="11021">MEAAERLFSSLAAWWAEVPPIPDLPLPHPGDVDVLIVVATVVLLLGAAGLVSAWADGRRSAISLGAVLVGAALFFWAWEVERTGFDLARVPNAFVEMVARAIR</sequence>
<proteinExistence type="predicted"/>
<gene>
    <name evidence="2" type="ORF">P8627_06075</name>
</gene>
<feature type="transmembrane region" description="Helical" evidence="1">
    <location>
        <begin position="34"/>
        <end position="54"/>
    </location>
</feature>